<proteinExistence type="inferred from homology"/>
<feature type="domain" description="Calcineurin-like phosphoesterase" evidence="2">
    <location>
        <begin position="6"/>
        <end position="176"/>
    </location>
</feature>
<dbReference type="SUPFAM" id="SSF56300">
    <property type="entry name" value="Metallo-dependent phosphatases"/>
    <property type="match status" value="1"/>
</dbReference>
<sequence length="218" mass="24762">MEHAIPDGDILIHAGDFTSCGSRDQVIHFNRFLGTLNHPYKVVIAGNHDISFDLESYDSLWSHFTRIREDPEDTRKQLTNCIYLEDEEITLRGFRIYGSPWSPVFCDWAFMKPRGQPIQEIWNKIPDGIDILVTHSPPLGHGDLAISKLRAGCLNLLHTIQSRVKPRYHIFGHIHEGYGITTDGITTFVNASSVTVQYKPSHPPIVFDLPNKESLDQS</sequence>
<dbReference type="InterPro" id="IPR029052">
    <property type="entry name" value="Metallo-depent_PP-like"/>
</dbReference>
<dbReference type="AlphaFoldDB" id="A0A2B4RMW7"/>
<dbReference type="PANTHER" id="PTHR12905:SF0">
    <property type="entry name" value="CALCINEURIN-LIKE PHOSPHOESTERASE DOMAIN-CONTAINING PROTEIN"/>
    <property type="match status" value="1"/>
</dbReference>
<keyword evidence="4" id="KW-1185">Reference proteome</keyword>
<evidence type="ECO:0000256" key="1">
    <source>
        <dbReference type="ARBA" id="ARBA00007993"/>
    </source>
</evidence>
<gene>
    <name evidence="3" type="primary">MPPED1</name>
    <name evidence="3" type="ORF">AWC38_SpisGene18046</name>
</gene>
<dbReference type="PANTHER" id="PTHR12905">
    <property type="entry name" value="METALLOPHOSPHOESTERASE"/>
    <property type="match status" value="1"/>
</dbReference>
<dbReference type="CDD" id="cd07379">
    <property type="entry name" value="MPP_239FB"/>
    <property type="match status" value="1"/>
</dbReference>
<name>A0A2B4RMW7_STYPI</name>
<comment type="similarity">
    <text evidence="1">Belongs to the UPF0046 family.</text>
</comment>
<dbReference type="EMBL" id="LSMT01000461">
    <property type="protein sequence ID" value="PFX17615.1"/>
    <property type="molecule type" value="Genomic_DNA"/>
</dbReference>
<dbReference type="Gene3D" id="3.60.21.10">
    <property type="match status" value="1"/>
</dbReference>
<evidence type="ECO:0000313" key="3">
    <source>
        <dbReference type="EMBL" id="PFX17615.1"/>
    </source>
</evidence>
<reference evidence="4" key="1">
    <citation type="journal article" date="2017" name="bioRxiv">
        <title>Comparative analysis of the genomes of Stylophora pistillata and Acropora digitifera provides evidence for extensive differences between species of corals.</title>
        <authorList>
            <person name="Voolstra C.R."/>
            <person name="Li Y."/>
            <person name="Liew Y.J."/>
            <person name="Baumgarten S."/>
            <person name="Zoccola D."/>
            <person name="Flot J.-F."/>
            <person name="Tambutte S."/>
            <person name="Allemand D."/>
            <person name="Aranda M."/>
        </authorList>
    </citation>
    <scope>NUCLEOTIDE SEQUENCE [LARGE SCALE GENOMIC DNA]</scope>
</reference>
<dbReference type="Pfam" id="PF00149">
    <property type="entry name" value="Metallophos"/>
    <property type="match status" value="1"/>
</dbReference>
<organism evidence="3 4">
    <name type="scientific">Stylophora pistillata</name>
    <name type="common">Smooth cauliflower coral</name>
    <dbReference type="NCBI Taxonomy" id="50429"/>
    <lineage>
        <taxon>Eukaryota</taxon>
        <taxon>Metazoa</taxon>
        <taxon>Cnidaria</taxon>
        <taxon>Anthozoa</taxon>
        <taxon>Hexacorallia</taxon>
        <taxon>Scleractinia</taxon>
        <taxon>Astrocoeniina</taxon>
        <taxon>Pocilloporidae</taxon>
        <taxon>Stylophora</taxon>
    </lineage>
</organism>
<evidence type="ECO:0000259" key="2">
    <source>
        <dbReference type="Pfam" id="PF00149"/>
    </source>
</evidence>
<dbReference type="InterPro" id="IPR051693">
    <property type="entry name" value="UPF0046_metallophosphoest"/>
</dbReference>
<evidence type="ECO:0000313" key="4">
    <source>
        <dbReference type="Proteomes" id="UP000225706"/>
    </source>
</evidence>
<comment type="caution">
    <text evidence="3">The sequence shown here is derived from an EMBL/GenBank/DDBJ whole genome shotgun (WGS) entry which is preliminary data.</text>
</comment>
<dbReference type="GO" id="GO:0016787">
    <property type="term" value="F:hydrolase activity"/>
    <property type="evidence" value="ECO:0007669"/>
    <property type="project" value="InterPro"/>
</dbReference>
<protein>
    <submittedName>
        <fullName evidence="3">Metallophosphoesterase domain-containing protein 1</fullName>
    </submittedName>
</protein>
<dbReference type="OrthoDB" id="630188at2759"/>
<accession>A0A2B4RMW7</accession>
<dbReference type="InterPro" id="IPR004843">
    <property type="entry name" value="Calcineurin-like_PHP"/>
</dbReference>
<dbReference type="Proteomes" id="UP000225706">
    <property type="component" value="Unassembled WGS sequence"/>
</dbReference>